<evidence type="ECO:0000256" key="1">
    <source>
        <dbReference type="SAM" id="Phobius"/>
    </source>
</evidence>
<feature type="transmembrane region" description="Helical" evidence="1">
    <location>
        <begin position="20"/>
        <end position="40"/>
    </location>
</feature>
<dbReference type="EMBL" id="JAMGBC010000001">
    <property type="protein sequence ID" value="MCL6678647.1"/>
    <property type="molecule type" value="Genomic_DNA"/>
</dbReference>
<feature type="transmembrane region" description="Helical" evidence="1">
    <location>
        <begin position="47"/>
        <end position="67"/>
    </location>
</feature>
<organism evidence="2 3">
    <name type="scientific">Sphingomonas anseongensis</name>
    <dbReference type="NCBI Taxonomy" id="2908207"/>
    <lineage>
        <taxon>Bacteria</taxon>
        <taxon>Pseudomonadati</taxon>
        <taxon>Pseudomonadota</taxon>
        <taxon>Alphaproteobacteria</taxon>
        <taxon>Sphingomonadales</taxon>
        <taxon>Sphingomonadaceae</taxon>
        <taxon>Sphingomonas</taxon>
    </lineage>
</organism>
<protein>
    <submittedName>
        <fullName evidence="2">Uncharacterized protein</fullName>
    </submittedName>
</protein>
<keyword evidence="1" id="KW-0812">Transmembrane</keyword>
<feature type="transmembrane region" description="Helical" evidence="1">
    <location>
        <begin position="94"/>
        <end position="116"/>
    </location>
</feature>
<accession>A0ABT0REE9</accession>
<keyword evidence="3" id="KW-1185">Reference proteome</keyword>
<name>A0ABT0REE9_9SPHN</name>
<proteinExistence type="predicted"/>
<evidence type="ECO:0000313" key="2">
    <source>
        <dbReference type="EMBL" id="MCL6678647.1"/>
    </source>
</evidence>
<reference evidence="2" key="1">
    <citation type="submission" date="2022-05" db="EMBL/GenBank/DDBJ databases">
        <authorList>
            <person name="Jo J.-H."/>
            <person name="Im W.-T."/>
        </authorList>
    </citation>
    <scope>NUCLEOTIDE SEQUENCE</scope>
    <source>
        <strain evidence="2">RG327</strain>
    </source>
</reference>
<dbReference type="Proteomes" id="UP001165343">
    <property type="component" value="Unassembled WGS sequence"/>
</dbReference>
<gene>
    <name evidence="2" type="ORF">LZ519_04850</name>
</gene>
<sequence>MEDSEPHPQEPGPFQDIPKWIWRLFFFGWGSIFLLFVLFFATDGGAAFAITVAVMFLFMAFGLPIAMAAQGHCDSYECKRVIQTRSGPLSQRAAATQIALIPIAAAMGLTIFILLAK</sequence>
<keyword evidence="1" id="KW-1133">Transmembrane helix</keyword>
<evidence type="ECO:0000313" key="3">
    <source>
        <dbReference type="Proteomes" id="UP001165343"/>
    </source>
</evidence>
<dbReference type="RefSeq" id="WP_249867591.1">
    <property type="nucleotide sequence ID" value="NZ_JAMGBC010000001.1"/>
</dbReference>
<keyword evidence="1" id="KW-0472">Membrane</keyword>
<comment type="caution">
    <text evidence="2">The sequence shown here is derived from an EMBL/GenBank/DDBJ whole genome shotgun (WGS) entry which is preliminary data.</text>
</comment>